<sequence>MGDVDMNGLGIPQDRIEKGLGVPQQTISDHLPKMPALANPVNSARTKTVFLANLCVR</sequence>
<dbReference type="EMBL" id="JACNJD010000027">
    <property type="protein sequence ID" value="MBC8175828.1"/>
    <property type="molecule type" value="Genomic_DNA"/>
</dbReference>
<dbReference type="AlphaFoldDB" id="A0A8J6MUW3"/>
<comment type="caution">
    <text evidence="1">The sequence shown here is derived from an EMBL/GenBank/DDBJ whole genome shotgun (WGS) entry which is preliminary data.</text>
</comment>
<organism evidence="1 2">
    <name type="scientific">Candidatus Desulfacyla euxinica</name>
    <dbReference type="NCBI Taxonomy" id="2841693"/>
    <lineage>
        <taxon>Bacteria</taxon>
        <taxon>Deltaproteobacteria</taxon>
        <taxon>Candidatus Desulfacyla</taxon>
    </lineage>
</organism>
<reference evidence="1 2" key="1">
    <citation type="submission" date="2020-08" db="EMBL/GenBank/DDBJ databases">
        <title>Bridging the membrane lipid divide: bacteria of the FCB group superphylum have the potential to synthesize archaeal ether lipids.</title>
        <authorList>
            <person name="Villanueva L."/>
            <person name="Von Meijenfeldt F.A.B."/>
            <person name="Westbye A.B."/>
            <person name="Yadav S."/>
            <person name="Hopmans E.C."/>
            <person name="Dutilh B.E."/>
            <person name="Sinninghe Damste J.S."/>
        </authorList>
    </citation>
    <scope>NUCLEOTIDE SEQUENCE [LARGE SCALE GENOMIC DNA]</scope>
    <source>
        <strain evidence="1">NIOZ-UU27</strain>
    </source>
</reference>
<evidence type="ECO:0000313" key="2">
    <source>
        <dbReference type="Proteomes" id="UP000650524"/>
    </source>
</evidence>
<accession>A0A8J6MUW3</accession>
<proteinExistence type="predicted"/>
<protein>
    <submittedName>
        <fullName evidence="1">Uncharacterized protein</fullName>
    </submittedName>
</protein>
<evidence type="ECO:0000313" key="1">
    <source>
        <dbReference type="EMBL" id="MBC8175828.1"/>
    </source>
</evidence>
<name>A0A8J6MUW3_9DELT</name>
<gene>
    <name evidence="1" type="ORF">H8E19_00375</name>
</gene>
<dbReference type="Proteomes" id="UP000650524">
    <property type="component" value="Unassembled WGS sequence"/>
</dbReference>